<evidence type="ECO:0000313" key="3">
    <source>
        <dbReference type="EMBL" id="MFC4822961.1"/>
    </source>
</evidence>
<organism evidence="3 4">
    <name type="scientific">Halorussus aquaticus</name>
    <dbReference type="NCBI Taxonomy" id="2953748"/>
    <lineage>
        <taxon>Archaea</taxon>
        <taxon>Methanobacteriati</taxon>
        <taxon>Methanobacteriota</taxon>
        <taxon>Stenosarchaea group</taxon>
        <taxon>Halobacteria</taxon>
        <taxon>Halobacteriales</taxon>
        <taxon>Haladaptataceae</taxon>
        <taxon>Halorussus</taxon>
    </lineage>
</organism>
<comment type="caution">
    <text evidence="3">The sequence shown here is derived from an EMBL/GenBank/DDBJ whole genome shotgun (WGS) entry which is preliminary data.</text>
</comment>
<reference evidence="3 4" key="1">
    <citation type="journal article" date="2019" name="Int. J. Syst. Evol. Microbiol.">
        <title>The Global Catalogue of Microorganisms (GCM) 10K type strain sequencing project: providing services to taxonomists for standard genome sequencing and annotation.</title>
        <authorList>
            <consortium name="The Broad Institute Genomics Platform"/>
            <consortium name="The Broad Institute Genome Sequencing Center for Infectious Disease"/>
            <person name="Wu L."/>
            <person name="Ma J."/>
        </authorList>
    </citation>
    <scope>NUCLEOTIDE SEQUENCE [LARGE SCALE GENOMIC DNA]</scope>
    <source>
        <strain evidence="3 4">XZYJ18</strain>
    </source>
</reference>
<dbReference type="InterPro" id="IPR011047">
    <property type="entry name" value="Quinoprotein_ADH-like_sf"/>
</dbReference>
<dbReference type="SMART" id="SM00564">
    <property type="entry name" value="PQQ"/>
    <property type="match status" value="6"/>
</dbReference>
<gene>
    <name evidence="3" type="ORF">ACFO9K_01675</name>
</gene>
<dbReference type="PANTHER" id="PTHR34512">
    <property type="entry name" value="CELL SURFACE PROTEIN"/>
    <property type="match status" value="1"/>
</dbReference>
<evidence type="ECO:0000259" key="2">
    <source>
        <dbReference type="Pfam" id="PF13360"/>
    </source>
</evidence>
<dbReference type="PANTHER" id="PTHR34512:SF30">
    <property type="entry name" value="OUTER MEMBRANE PROTEIN ASSEMBLY FACTOR BAMB"/>
    <property type="match status" value="1"/>
</dbReference>
<dbReference type="RefSeq" id="WP_254267535.1">
    <property type="nucleotide sequence ID" value="NZ_CP100400.1"/>
</dbReference>
<proteinExistence type="predicted"/>
<dbReference type="Gene3D" id="2.130.10.10">
    <property type="entry name" value="YVTN repeat-like/Quinoprotein amine dehydrogenase"/>
    <property type="match status" value="1"/>
</dbReference>
<dbReference type="AlphaFoldDB" id="A0ABD5PXE8"/>
<keyword evidence="1" id="KW-1133">Transmembrane helix</keyword>
<keyword evidence="1" id="KW-0812">Transmembrane</keyword>
<name>A0ABD5PXE8_9EURY</name>
<dbReference type="Proteomes" id="UP001595945">
    <property type="component" value="Unassembled WGS sequence"/>
</dbReference>
<dbReference type="InterPro" id="IPR015943">
    <property type="entry name" value="WD40/YVTN_repeat-like_dom_sf"/>
</dbReference>
<dbReference type="SUPFAM" id="SSF50998">
    <property type="entry name" value="Quinoprotein alcohol dehydrogenase-like"/>
    <property type="match status" value="1"/>
</dbReference>
<accession>A0ABD5PXE8</accession>
<protein>
    <submittedName>
        <fullName evidence="3">PQQ-binding-like beta-propeller repeat protein</fullName>
    </submittedName>
</protein>
<keyword evidence="1" id="KW-0472">Membrane</keyword>
<dbReference type="Pfam" id="PF13360">
    <property type="entry name" value="PQQ_2"/>
    <property type="match status" value="2"/>
</dbReference>
<keyword evidence="4" id="KW-1185">Reference proteome</keyword>
<feature type="domain" description="Pyrrolo-quinoline quinone repeat" evidence="2">
    <location>
        <begin position="39"/>
        <end position="155"/>
    </location>
</feature>
<dbReference type="InterPro" id="IPR018391">
    <property type="entry name" value="PQQ_b-propeller_rpt"/>
</dbReference>
<sequence length="398" mass="42766">MSDWTRRQVLATLGTAAVGVGGYWWFEGDHCIDRREPHWTVEGRRWSPPATDGYSLYVSESHGLTSSDRVSRVASLKQHDGAPNWVFTVTGGGAGVPLVADGSVYVGTGADYVYALDERTGHVEWRYDAGGRETYGGGAWGRPAKANGLVVVGVSHSGDSQADSTDDGFTHRVVALDADTGEEVWAGNVDAMVWTGPVVVGDTAVAATEAGGVYGFAVGDGSRRWRTAVGEKIWDPIFGSASAVHVASSDGAVAAIDPESGAKRWTASVSGERNGEKERKIRATERDDETFFVGTDWGRVIAFPRSGGPEDWRFEGEAAIADVSSDGSLAYVLDQRGYVSVLDAASGERRDQFRVAEKSWEDRCGWNPKYERATGLVAGENSLAVTGPWVGQFPRHRR</sequence>
<evidence type="ECO:0000256" key="1">
    <source>
        <dbReference type="SAM" id="Phobius"/>
    </source>
</evidence>
<dbReference type="InterPro" id="IPR002372">
    <property type="entry name" value="PQQ_rpt_dom"/>
</dbReference>
<feature type="domain" description="Pyrrolo-quinoline quinone repeat" evidence="2">
    <location>
        <begin position="169"/>
        <end position="349"/>
    </location>
</feature>
<evidence type="ECO:0000313" key="4">
    <source>
        <dbReference type="Proteomes" id="UP001595945"/>
    </source>
</evidence>
<dbReference type="EMBL" id="JBHSHT010000001">
    <property type="protein sequence ID" value="MFC4822961.1"/>
    <property type="molecule type" value="Genomic_DNA"/>
</dbReference>
<dbReference type="GeneID" id="73045994"/>
<dbReference type="Gene3D" id="2.40.128.630">
    <property type="match status" value="1"/>
</dbReference>
<feature type="transmembrane region" description="Helical" evidence="1">
    <location>
        <begin position="9"/>
        <end position="26"/>
    </location>
</feature>